<evidence type="ECO:0000313" key="3">
    <source>
        <dbReference type="Proteomes" id="UP000238163"/>
    </source>
</evidence>
<reference evidence="2 3" key="1">
    <citation type="submission" date="2018-03" db="EMBL/GenBank/DDBJ databases">
        <title>Genetic Diversity and Phenotypic Plasticity of AHL Mediated Quorum Sensing in Environmental Strains of Vibrio mediterranei.</title>
        <authorList>
            <person name="Lantoine F."/>
            <person name="Vouve F."/>
        </authorList>
    </citation>
    <scope>NUCLEOTIDE SEQUENCE [LARGE SCALE GENOMIC DNA]</scope>
    <source>
        <strain evidence="2 3">17LN0615E</strain>
    </source>
</reference>
<organism evidence="2 3">
    <name type="scientific">Vibrio mediterranei</name>
    <dbReference type="NCBI Taxonomy" id="689"/>
    <lineage>
        <taxon>Bacteria</taxon>
        <taxon>Pseudomonadati</taxon>
        <taxon>Pseudomonadota</taxon>
        <taxon>Gammaproteobacteria</taxon>
        <taxon>Vibrionales</taxon>
        <taxon>Vibrionaceae</taxon>
        <taxon>Vibrio</taxon>
    </lineage>
</organism>
<dbReference type="CDD" id="cd10931">
    <property type="entry name" value="CE4_u7"/>
    <property type="match status" value="1"/>
</dbReference>
<evidence type="ECO:0000313" key="2">
    <source>
        <dbReference type="EMBL" id="PRQ67339.1"/>
    </source>
</evidence>
<protein>
    <recommendedName>
        <fullName evidence="1">DUF7033 domain-containing protein</fullName>
    </recommendedName>
</protein>
<accession>A0ABX5DCI0</accession>
<dbReference type="EMBL" id="NWTN01000006">
    <property type="protein sequence ID" value="PRQ67339.1"/>
    <property type="molecule type" value="Genomic_DNA"/>
</dbReference>
<name>A0ABX5DCI0_9VIBR</name>
<feature type="domain" description="DUF7033" evidence="1">
    <location>
        <begin position="111"/>
        <end position="198"/>
    </location>
</feature>
<comment type="caution">
    <text evidence="2">The sequence shown here is derived from an EMBL/GenBank/DDBJ whole genome shotgun (WGS) entry which is preliminary data.</text>
</comment>
<dbReference type="Pfam" id="PF23019">
    <property type="entry name" value="DUF7033"/>
    <property type="match status" value="1"/>
</dbReference>
<proteinExistence type="predicted"/>
<sequence length="464" mass="54281">MQMISCEIPQFCQAEIKYTVDYVLNRIFDCEVNYVDSECSDILLHLEGDFKVIFSCELFKYIDDTWLDGNDWPLEFSLMDISRLNCNHLQSIPVLFGEPRVTVDEGFFQFHFDLFGTIFWMITRYEEGVYTSDLDKHQRFDSTMSVLKKHGILDRPLVDEYVELLSKIVVSDKFKIKDNSSVTKDFVTCDVDWPFEASFQSLKLTTRTIFGDIFKRRDFSKAMYHFLGYVCSKLKLPHKDSVKDSIYWIMDVNELVGNKVAFYFIVKKTSVKDSGFDFGSHELRSLLREIYDRGHEIGIHPGYDCFNNKELFSNSSYEFKKVLQEEGIIQSQVGGRMHYLRWDAKTTPKLWDESGFDYDSSLAYADSSGFRCGTSHSFPMYDLVGRAALNVVQRPLINMEATILSPLYEGVSIDQAKERFCMYKSLVKRFRGEYVLLWHNTSLRTNKERELYLEVINYNEENPI</sequence>
<keyword evidence="3" id="KW-1185">Reference proteome</keyword>
<dbReference type="InterPro" id="IPR054297">
    <property type="entry name" value="DUF7033"/>
</dbReference>
<dbReference type="InterPro" id="IPR011330">
    <property type="entry name" value="Glyco_hydro/deAcase_b/a-brl"/>
</dbReference>
<dbReference type="Gene3D" id="3.20.20.370">
    <property type="entry name" value="Glycoside hydrolase/deacetylase"/>
    <property type="match status" value="1"/>
</dbReference>
<evidence type="ECO:0000259" key="1">
    <source>
        <dbReference type="Pfam" id="PF23019"/>
    </source>
</evidence>
<dbReference type="SUPFAM" id="SSF88713">
    <property type="entry name" value="Glycoside hydrolase/deacetylase"/>
    <property type="match status" value="1"/>
</dbReference>
<gene>
    <name evidence="2" type="ORF">COR51_12255</name>
</gene>
<dbReference type="RefSeq" id="WP_096442968.1">
    <property type="nucleotide sequence ID" value="NZ_NWTN01000006.1"/>
</dbReference>
<dbReference type="Proteomes" id="UP000238163">
    <property type="component" value="Unassembled WGS sequence"/>
</dbReference>